<gene>
    <name evidence="3" type="ORF">ALAG00032_LOCUS2793</name>
</gene>
<dbReference type="InterPro" id="IPR052208">
    <property type="entry name" value="DmX-like/RAVE_component"/>
</dbReference>
<sequence>MKDKVWKGSSSTSYPEPEMNGPAAKMVTWQYDGIELAAWPSPHGGVVIVDTETPRLIDWVRDVRSVTSLQPACCRLACGMNDGRVVCLTVWRDSLRMQWRVETASNERGPRVERVSSSSDGNRFVTQRYGEETVRLYYCSSRTRLSCFALIKNPNIISLHLSATGMWFALATSREIRCWNATVLWSQDIIASSKVKDEQQEQKLETILFTSGIIPEHKPRRMVRWRGLRGTELLLTTSIDTALVFAAALINGETVLSLVWCLDIMGIELITWVQCGLHLNSSAELARSDTDNTPQERKRRPSKGSSGNLIHHHTDDETPRTDFHQHHARRPQAHFAGIAWIALVTRQDAKIETRLIALGPLAETQQPYEAIVRFEKFTQSSVISASALFAGEQPLSSALRSARFTLASSQFDASTAIWCPNSTRYLSHATWLDSNPTLLANAGPVQLIRLSDDQTSLVSSWAASDELPLPVISLQLNVCAACWDHQHSFVVITRDGALSIISLHGSLRARSSPRVLGNTLGLAKEMHLTALDGLAIFTMKKDETLLELSAYRYEIEDKKVKVTYLTTASERSACIYGGNSLSTVTATTSTDGTILALWNLLPDSKMFLRREFVRSDMRRTSSGASASSSSSSRRSMSNNQYTFRASTLTTTRERIAIVDHRAAIDFWRRVAVGPEDWQIETRLAPPADATADVVVASFCGRGLLAVVDAASHVRLFATTKQYGWRIVAVVDRPIPVAARCFLLDSHLPLFLRQDDANKSLMHMKNDEKNETSNLFASIVENNEEKDSAGLLEHLYKIAKKNAIGRLPIMGALCAKLVPNERFVDEDAFKAVGSNADTFLMNLSNDESSNNFSAPFREALAKHRLSWWAPVSKLRTVFVEAANALVRGRRRRLSGPPASILVALPYIVAGRVSTLASLAKADAVTDTAAGRFYKLLTAFDFSSDRGRLAATKNAFSLLAKHDDITAAAVFCLAKPPLILDAAQVAMDRLEDPDLALAIARLADDDESTNSTIRNPDHAELTIGRRHTHATKENGHKLKTTSSYYTRLVLKKLLLPKFRRQKDHAMEALALIWLDRPTAAARALDRLGKQLSTIHPSLPMPNFDTTFAALAVPTLLFALDVLRRATSADSRRRRRLAAIRAANAALCHGASETALSFLTCADIEIPLLPENKTAFDVHSSSALDDFDPAPQQRSALDSFDPAPQQRSALDSFDPAPQQRSA</sequence>
<dbReference type="AlphaFoldDB" id="A0A7S3JQY9"/>
<protein>
    <recommendedName>
        <fullName evidence="2">RAVE complex protein Rav1 C-terminal domain-containing protein</fullName>
    </recommendedName>
</protein>
<dbReference type="EMBL" id="HBIJ01003937">
    <property type="protein sequence ID" value="CAE0362052.1"/>
    <property type="molecule type" value="Transcribed_RNA"/>
</dbReference>
<dbReference type="GO" id="GO:0007035">
    <property type="term" value="P:vacuolar acidification"/>
    <property type="evidence" value="ECO:0007669"/>
    <property type="project" value="TreeGrafter"/>
</dbReference>
<feature type="compositionally biased region" description="Low complexity" evidence="1">
    <location>
        <begin position="620"/>
        <end position="637"/>
    </location>
</feature>
<evidence type="ECO:0000259" key="2">
    <source>
        <dbReference type="Pfam" id="PF12234"/>
    </source>
</evidence>
<feature type="domain" description="RAVE complex protein Rav1 C-terminal" evidence="2">
    <location>
        <begin position="830"/>
        <end position="1006"/>
    </location>
</feature>
<evidence type="ECO:0000313" key="3">
    <source>
        <dbReference type="EMBL" id="CAE0362052.1"/>
    </source>
</evidence>
<dbReference type="Pfam" id="PF12234">
    <property type="entry name" value="Rav1p_C"/>
    <property type="match status" value="1"/>
</dbReference>
<dbReference type="GO" id="GO:0043291">
    <property type="term" value="C:RAVE complex"/>
    <property type="evidence" value="ECO:0007669"/>
    <property type="project" value="TreeGrafter"/>
</dbReference>
<proteinExistence type="predicted"/>
<organism evidence="3">
    <name type="scientific">Aureoumbra lagunensis</name>
    <dbReference type="NCBI Taxonomy" id="44058"/>
    <lineage>
        <taxon>Eukaryota</taxon>
        <taxon>Sar</taxon>
        <taxon>Stramenopiles</taxon>
        <taxon>Ochrophyta</taxon>
        <taxon>Pelagophyceae</taxon>
        <taxon>Pelagomonadales</taxon>
        <taxon>Aureoumbra</taxon>
    </lineage>
</organism>
<name>A0A7S3JQY9_9STRA</name>
<feature type="compositionally biased region" description="Basic and acidic residues" evidence="1">
    <location>
        <begin position="286"/>
        <end position="296"/>
    </location>
</feature>
<dbReference type="InterPro" id="IPR015943">
    <property type="entry name" value="WD40/YVTN_repeat-like_dom_sf"/>
</dbReference>
<feature type="region of interest" description="Disordered" evidence="1">
    <location>
        <begin position="619"/>
        <end position="638"/>
    </location>
</feature>
<accession>A0A7S3JQY9</accession>
<dbReference type="PANTHER" id="PTHR13950">
    <property type="entry name" value="RABCONNECTIN-RELATED"/>
    <property type="match status" value="1"/>
</dbReference>
<dbReference type="InterPro" id="IPR022033">
    <property type="entry name" value="Rav1p_C"/>
</dbReference>
<dbReference type="InterPro" id="IPR036322">
    <property type="entry name" value="WD40_repeat_dom_sf"/>
</dbReference>
<feature type="region of interest" description="Disordered" evidence="1">
    <location>
        <begin position="285"/>
        <end position="327"/>
    </location>
</feature>
<dbReference type="SUPFAM" id="SSF50978">
    <property type="entry name" value="WD40 repeat-like"/>
    <property type="match status" value="1"/>
</dbReference>
<feature type="compositionally biased region" description="Basic and acidic residues" evidence="1">
    <location>
        <begin position="312"/>
        <end position="325"/>
    </location>
</feature>
<dbReference type="Gene3D" id="2.130.10.10">
    <property type="entry name" value="YVTN repeat-like/Quinoprotein amine dehydrogenase"/>
    <property type="match status" value="1"/>
</dbReference>
<reference evidence="3" key="1">
    <citation type="submission" date="2021-01" db="EMBL/GenBank/DDBJ databases">
        <authorList>
            <person name="Corre E."/>
            <person name="Pelletier E."/>
            <person name="Niang G."/>
            <person name="Scheremetjew M."/>
            <person name="Finn R."/>
            <person name="Kale V."/>
            <person name="Holt S."/>
            <person name="Cochrane G."/>
            <person name="Meng A."/>
            <person name="Brown T."/>
            <person name="Cohen L."/>
        </authorList>
    </citation>
    <scope>NUCLEOTIDE SEQUENCE</scope>
    <source>
        <strain evidence="3">CCMP1510</strain>
    </source>
</reference>
<dbReference type="PANTHER" id="PTHR13950:SF9">
    <property type="entry name" value="RABCONNECTIN-3A"/>
    <property type="match status" value="1"/>
</dbReference>
<feature type="region of interest" description="Disordered" evidence="1">
    <location>
        <begin position="1180"/>
        <end position="1219"/>
    </location>
</feature>
<evidence type="ECO:0000256" key="1">
    <source>
        <dbReference type="SAM" id="MobiDB-lite"/>
    </source>
</evidence>